<accession>A0ABV6PW98</accession>
<dbReference type="PANTHER" id="PTHR30408">
    <property type="entry name" value="TYPE-1 RESTRICTION ENZYME ECOKI SPECIFICITY PROTEIN"/>
    <property type="match status" value="1"/>
</dbReference>
<name>A0ABV6PW98_9BURK</name>
<evidence type="ECO:0000313" key="5">
    <source>
        <dbReference type="EMBL" id="MFC0594120.1"/>
    </source>
</evidence>
<keyword evidence="5" id="KW-0255">Endonuclease</keyword>
<keyword evidence="5" id="KW-0540">Nuclease</keyword>
<keyword evidence="6" id="KW-1185">Reference proteome</keyword>
<evidence type="ECO:0000313" key="6">
    <source>
        <dbReference type="Proteomes" id="UP001589834"/>
    </source>
</evidence>
<keyword evidence="3" id="KW-0238">DNA-binding</keyword>
<dbReference type="Gene3D" id="3.90.220.20">
    <property type="entry name" value="DNA methylase specificity domains"/>
    <property type="match status" value="2"/>
</dbReference>
<keyword evidence="5" id="KW-0378">Hydrolase</keyword>
<comment type="similarity">
    <text evidence="1">Belongs to the type-I restriction system S methylase family.</text>
</comment>
<dbReference type="EMBL" id="JBHLTN010000037">
    <property type="protein sequence ID" value="MFC0594120.1"/>
    <property type="molecule type" value="Genomic_DNA"/>
</dbReference>
<evidence type="ECO:0000256" key="1">
    <source>
        <dbReference type="ARBA" id="ARBA00010923"/>
    </source>
</evidence>
<feature type="domain" description="Type I restriction modification DNA specificity" evidence="4">
    <location>
        <begin position="235"/>
        <end position="376"/>
    </location>
</feature>
<reference evidence="5 6" key="1">
    <citation type="submission" date="2024-09" db="EMBL/GenBank/DDBJ databases">
        <authorList>
            <person name="Sun Q."/>
            <person name="Mori K."/>
        </authorList>
    </citation>
    <scope>NUCLEOTIDE SEQUENCE [LARGE SCALE GENOMIC DNA]</scope>
    <source>
        <strain evidence="5 6">NCAIM B.02336</strain>
    </source>
</reference>
<dbReference type="Proteomes" id="UP001589834">
    <property type="component" value="Unassembled WGS sequence"/>
</dbReference>
<dbReference type="CDD" id="cd17262">
    <property type="entry name" value="RMtype1_S_Aco12261I-TRD2-CR2"/>
    <property type="match status" value="1"/>
</dbReference>
<dbReference type="RefSeq" id="WP_377484641.1">
    <property type="nucleotide sequence ID" value="NZ_JBHLTN010000037.1"/>
</dbReference>
<organism evidence="5 6">
    <name type="scientific">Ottowia pentelensis</name>
    <dbReference type="NCBI Taxonomy" id="511108"/>
    <lineage>
        <taxon>Bacteria</taxon>
        <taxon>Pseudomonadati</taxon>
        <taxon>Pseudomonadota</taxon>
        <taxon>Betaproteobacteria</taxon>
        <taxon>Burkholderiales</taxon>
        <taxon>Comamonadaceae</taxon>
        <taxon>Ottowia</taxon>
    </lineage>
</organism>
<evidence type="ECO:0000259" key="4">
    <source>
        <dbReference type="Pfam" id="PF01420"/>
    </source>
</evidence>
<comment type="caution">
    <text evidence="5">The sequence shown here is derived from an EMBL/GenBank/DDBJ whole genome shotgun (WGS) entry which is preliminary data.</text>
</comment>
<dbReference type="InterPro" id="IPR052021">
    <property type="entry name" value="Type-I_RS_S_subunit"/>
</dbReference>
<keyword evidence="2" id="KW-0680">Restriction system</keyword>
<sequence>MSFARYPAYKDSGVEWLGDVPEHWAVERLNAVASCNDEVLPETTPADQVIEYVEISGVEAGRGIVETSLVAFGAAPSRARRIVRDGDILISTVRTYLRAIAQVSNPPENMVASTGFAVLRPRKLASRFLGYACHTEGFVNEVIARSVGVSYPAINASELIRLAAPLPPVIEQTAIATFLDRETAKIDALVAEQEKLIALLQEKRQAVISHAVTKGLDPNVPMKDSGVEWLGEVPAHWEVGAIKRFFSSLDSRRVPLSAEERTAKQGDFPYYGASGVIDSIDEYIFEEDLVLVSEDGANLLSRVTPIAFVATGKYWVNNHAHILKPIDANVRFWAERIEALELAPVITGSAQPKLTIEALMNLVIAVPSTAEERASISSYIQLESEKLDSLLSEARTAITLLQERRTALISAAVTGQIDVRGLAA</sequence>
<proteinExistence type="inferred from homology"/>
<dbReference type="GO" id="GO:0004519">
    <property type="term" value="F:endonuclease activity"/>
    <property type="evidence" value="ECO:0007669"/>
    <property type="project" value="UniProtKB-KW"/>
</dbReference>
<feature type="domain" description="Type I restriction modification DNA specificity" evidence="4">
    <location>
        <begin position="82"/>
        <end position="187"/>
    </location>
</feature>
<gene>
    <name evidence="5" type="ORF">ACFFGG_16340</name>
</gene>
<evidence type="ECO:0000256" key="3">
    <source>
        <dbReference type="ARBA" id="ARBA00023125"/>
    </source>
</evidence>
<dbReference type="SUPFAM" id="SSF116734">
    <property type="entry name" value="DNA methylase specificity domain"/>
    <property type="match status" value="2"/>
</dbReference>
<dbReference type="InterPro" id="IPR000055">
    <property type="entry name" value="Restrct_endonuc_typeI_TRD"/>
</dbReference>
<dbReference type="PANTHER" id="PTHR30408:SF13">
    <property type="entry name" value="TYPE I RESTRICTION ENZYME HINDI SPECIFICITY SUBUNIT"/>
    <property type="match status" value="1"/>
</dbReference>
<dbReference type="Pfam" id="PF01420">
    <property type="entry name" value="Methylase_S"/>
    <property type="match status" value="2"/>
</dbReference>
<dbReference type="InterPro" id="IPR044946">
    <property type="entry name" value="Restrct_endonuc_typeI_TRD_sf"/>
</dbReference>
<protein>
    <submittedName>
        <fullName evidence="5">Restriction endonuclease subunit S</fullName>
    </submittedName>
</protein>
<evidence type="ECO:0000256" key="2">
    <source>
        <dbReference type="ARBA" id="ARBA00022747"/>
    </source>
</evidence>